<dbReference type="Pfam" id="PF00560">
    <property type="entry name" value="LRR_1"/>
    <property type="match status" value="2"/>
</dbReference>
<dbReference type="Proteomes" id="UP000682877">
    <property type="component" value="Chromosome 1"/>
</dbReference>
<dbReference type="Pfam" id="PF12819">
    <property type="entry name" value="Malectin_like"/>
    <property type="match status" value="3"/>
</dbReference>
<dbReference type="SMART" id="SM00369">
    <property type="entry name" value="LRR_TYP"/>
    <property type="match status" value="4"/>
</dbReference>
<dbReference type="Gene3D" id="3.30.200.20">
    <property type="entry name" value="Phosphorylase Kinase, domain 1"/>
    <property type="match status" value="2"/>
</dbReference>
<comment type="subcellular location">
    <subcellularLocation>
        <location evidence="1">Membrane</location>
        <topology evidence="1">Single-pass membrane protein</topology>
    </subcellularLocation>
</comment>
<organism evidence="13 14">
    <name type="scientific">Arabidopsis arenosa</name>
    <name type="common">Sand rock-cress</name>
    <name type="synonym">Cardaminopsis arenosa</name>
    <dbReference type="NCBI Taxonomy" id="38785"/>
    <lineage>
        <taxon>Eukaryota</taxon>
        <taxon>Viridiplantae</taxon>
        <taxon>Streptophyta</taxon>
        <taxon>Embryophyta</taxon>
        <taxon>Tracheophyta</taxon>
        <taxon>Spermatophyta</taxon>
        <taxon>Magnoliopsida</taxon>
        <taxon>eudicotyledons</taxon>
        <taxon>Gunneridae</taxon>
        <taxon>Pentapetalae</taxon>
        <taxon>rosids</taxon>
        <taxon>malvids</taxon>
        <taxon>Brassicales</taxon>
        <taxon>Brassicaceae</taxon>
        <taxon>Camelineae</taxon>
        <taxon>Arabidopsis</taxon>
    </lineage>
</organism>
<dbReference type="InterPro" id="IPR032675">
    <property type="entry name" value="LRR_dom_sf"/>
</dbReference>
<evidence type="ECO:0000256" key="6">
    <source>
        <dbReference type="ARBA" id="ARBA00022989"/>
    </source>
</evidence>
<feature type="region of interest" description="Disordered" evidence="9">
    <location>
        <begin position="1077"/>
        <end position="1100"/>
    </location>
</feature>
<keyword evidence="8" id="KW-0675">Receptor</keyword>
<feature type="domain" description="Malectin-like" evidence="12">
    <location>
        <begin position="29"/>
        <end position="346"/>
    </location>
</feature>
<keyword evidence="3 10" id="KW-0812">Transmembrane</keyword>
<dbReference type="SUPFAM" id="SSF56112">
    <property type="entry name" value="Protein kinase-like (PK-like)"/>
    <property type="match status" value="2"/>
</dbReference>
<feature type="chain" id="PRO_5035789223" description="Malectin-like domain-containing protein" evidence="11">
    <location>
        <begin position="21"/>
        <end position="1626"/>
    </location>
</feature>
<dbReference type="Pfam" id="PF13855">
    <property type="entry name" value="LRR_8"/>
    <property type="match status" value="1"/>
</dbReference>
<evidence type="ECO:0000256" key="9">
    <source>
        <dbReference type="SAM" id="MobiDB-lite"/>
    </source>
</evidence>
<evidence type="ECO:0000313" key="13">
    <source>
        <dbReference type="EMBL" id="CAE5959960.1"/>
    </source>
</evidence>
<evidence type="ECO:0000256" key="5">
    <source>
        <dbReference type="ARBA" id="ARBA00022737"/>
    </source>
</evidence>
<dbReference type="FunFam" id="3.80.10.10:FF:000129">
    <property type="entry name" value="Leucine-rich repeat receptor-like kinase"/>
    <property type="match status" value="1"/>
</dbReference>
<evidence type="ECO:0000259" key="12">
    <source>
        <dbReference type="Pfam" id="PF12819"/>
    </source>
</evidence>
<accession>A0A8S1ZJ92</accession>
<evidence type="ECO:0000256" key="8">
    <source>
        <dbReference type="ARBA" id="ARBA00023170"/>
    </source>
</evidence>
<keyword evidence="6 10" id="KW-1133">Transmembrane helix</keyword>
<keyword evidence="2" id="KW-0433">Leucine-rich repeat</keyword>
<keyword evidence="14" id="KW-1185">Reference proteome</keyword>
<evidence type="ECO:0000256" key="7">
    <source>
        <dbReference type="ARBA" id="ARBA00023136"/>
    </source>
</evidence>
<keyword evidence="5" id="KW-0677">Repeat</keyword>
<dbReference type="EMBL" id="LR999451">
    <property type="protein sequence ID" value="CAE5959960.1"/>
    <property type="molecule type" value="Genomic_DNA"/>
</dbReference>
<dbReference type="PANTHER" id="PTHR45631">
    <property type="entry name" value="OS07G0107800 PROTEIN-RELATED"/>
    <property type="match status" value="1"/>
</dbReference>
<feature type="domain" description="Malectin-like" evidence="12">
    <location>
        <begin position="605"/>
        <end position="910"/>
    </location>
</feature>
<dbReference type="InterPro" id="IPR024788">
    <property type="entry name" value="Malectin-like_Carb-bd_dom"/>
</dbReference>
<evidence type="ECO:0000256" key="4">
    <source>
        <dbReference type="ARBA" id="ARBA00022729"/>
    </source>
</evidence>
<dbReference type="SUPFAM" id="SSF52058">
    <property type="entry name" value="L domain-like"/>
    <property type="match status" value="3"/>
</dbReference>
<feature type="compositionally biased region" description="Polar residues" evidence="9">
    <location>
        <begin position="1087"/>
        <end position="1100"/>
    </location>
</feature>
<evidence type="ECO:0000256" key="11">
    <source>
        <dbReference type="SAM" id="SignalP"/>
    </source>
</evidence>
<feature type="domain" description="Malectin-like" evidence="12">
    <location>
        <begin position="1198"/>
        <end position="1517"/>
    </location>
</feature>
<reference evidence="13" key="1">
    <citation type="submission" date="2021-01" db="EMBL/GenBank/DDBJ databases">
        <authorList>
            <person name="Bezrukov I."/>
        </authorList>
    </citation>
    <scope>NUCLEOTIDE SEQUENCE</scope>
</reference>
<dbReference type="GO" id="GO:0016020">
    <property type="term" value="C:membrane"/>
    <property type="evidence" value="ECO:0007669"/>
    <property type="project" value="UniProtKB-SubCell"/>
</dbReference>
<protein>
    <recommendedName>
        <fullName evidence="12">Malectin-like domain-containing protein</fullName>
    </recommendedName>
</protein>
<evidence type="ECO:0000256" key="1">
    <source>
        <dbReference type="ARBA" id="ARBA00004167"/>
    </source>
</evidence>
<proteinExistence type="predicted"/>
<name>A0A8S1ZJ92_ARAAE</name>
<evidence type="ECO:0000256" key="10">
    <source>
        <dbReference type="SAM" id="Phobius"/>
    </source>
</evidence>
<dbReference type="InterPro" id="IPR003591">
    <property type="entry name" value="Leu-rich_rpt_typical-subtyp"/>
</dbReference>
<feature type="transmembrane region" description="Helical" evidence="10">
    <location>
        <begin position="1048"/>
        <end position="1073"/>
    </location>
</feature>
<dbReference type="PRINTS" id="PR00019">
    <property type="entry name" value="LEURICHRPT"/>
</dbReference>
<dbReference type="PROSITE" id="PS51450">
    <property type="entry name" value="LRR"/>
    <property type="match status" value="1"/>
</dbReference>
<evidence type="ECO:0000256" key="3">
    <source>
        <dbReference type="ARBA" id="ARBA00022692"/>
    </source>
</evidence>
<dbReference type="InterPro" id="IPR011009">
    <property type="entry name" value="Kinase-like_dom_sf"/>
</dbReference>
<feature type="transmembrane region" description="Helical" evidence="10">
    <location>
        <begin position="1170"/>
        <end position="1187"/>
    </location>
</feature>
<evidence type="ECO:0000256" key="2">
    <source>
        <dbReference type="ARBA" id="ARBA00022614"/>
    </source>
</evidence>
<dbReference type="PANTHER" id="PTHR45631:SF86">
    <property type="entry name" value="LEUCINE-RICH REPEAT PROTEIN KINASE FAMILY PROTEIN"/>
    <property type="match status" value="1"/>
</dbReference>
<dbReference type="Gene3D" id="3.80.10.10">
    <property type="entry name" value="Ribonuclease Inhibitor"/>
    <property type="match status" value="3"/>
</dbReference>
<keyword evidence="4 11" id="KW-0732">Signal</keyword>
<gene>
    <name evidence="13" type="ORF">AARE701A_LOCUS3431</name>
</gene>
<feature type="signal peptide" evidence="11">
    <location>
        <begin position="1"/>
        <end position="20"/>
    </location>
</feature>
<dbReference type="InterPro" id="IPR001611">
    <property type="entry name" value="Leu-rich_rpt"/>
</dbReference>
<keyword evidence="7 10" id="KW-0472">Membrane</keyword>
<evidence type="ECO:0000313" key="14">
    <source>
        <dbReference type="Proteomes" id="UP000682877"/>
    </source>
</evidence>
<sequence length="1626" mass="181493">MERHCVFIATILLLLHLVQAQNQTGFISVDCGLSPLESPYDAPQTGLTYTSDADLVNSGKTGRLAKEYEPFVDKPTLTLRYFPEGVRNCYNLNVTRDTNYLIKATFLYGNYDGLNVGPNFNLYLGPNLWTTVSSNDTIEEIIHVTKSNSLQVCLVKTGISIPFINMLELRPMKKNMYVTQSGSLKYLFRGYISNSSTRIRFPDDVYDRKWYPLFDDSWTQVTTNLKVNTSIIYELPQSVMSKAATPIKANETLNITWTVEPPTTQFYSYIHIAELQTLRANDTREFNVTLNGEYSFGPFSPIPLKTASIVDLSPEQCDGGRCILQVVKTLKSTLPPLLNAIEAFTVIDFPQMETNGDDVAAIKNVQDTYGLSKISWQGDPCVPKQFLWDGLNCNNSDNSTPPIITSLDLSSSGLTGIITKAIQNLTHLQELDLSDNNLTGEIPEFLGDIKSLLVINLSGNNLSGSVPSSLLQKKGMKLNIEGNPHLLCTTGSCDNKEEDGHKKKSIIVPVVATIASIAVLIGPPPSYMQASSEPAIVTKNRRFTYSQVVIMTNNFQRILGKGGFGIVYHGFVNGTEQVAVKILSHSSSQGYKQFKAEDEKGFINLDCGLSLKESPYKDSTLELTYTSDDGYVRGGKTAQIEKNHRFALYESSSKLRYFPDGIRNCYNLNVTRGMNYLIRAMFVYGNYDGHNVPPNFDLYIGPNKWATVKDVLAFEELIHVARSNSLQVCLVKTGTTTPMINSLELRPLRNNMYTSETGSFRNMIRHPEDVHDRMWLNDDVKEEWALINTTLSINTSTGYDIPQAVMANAITPKKASTLLNFSFETGDPSLEIYLYMHFAELQPQTSDDQRQFFIFFNGELINGPYTPSPLTAKTLYDPTPRKCKEGKCLLQLNGMGGPIPPMINALEVYALINHSKLETNQDDVLAIKNIQSTYRLSRINWEGDPCVPSQFLWEGLKCYSFDNSTPPIVIFLNLSSSALTGIIAPSILNLTHLQELNLSRNNLNGPVPKKLIQKKGLKLNVGGNPEIVCTTGSCVSGSKEGGHQKNKIILSISAAVALVVILIVAPILFCVLIKKKKPPSDEEPTSCMLNTDGRSTRSSEPTIMTKNKRFTYSEVVKMTNNFQRILGKGGFGIVYYGSVNDTEEVAVKMLSHSSSQGYKQFKAESSSRKMQRCCVFFVTFFLILHLVQAQDPIGFINMDCGLSIQASPYKESSTGLTYTSDDGFVQGGKIGRITKELESLYNKPEWTLRYFPDGVRNCYSVNVTRGTKYLIKPSFVYGNYDGLNVIPDFDLYIGPNLWMTVNSADTIKEILHVSKSNSLQVCLVKTGTSIPFINTLELRPLADDIYTTESGSLNYLFRVYYSNLKGYIEYPDDVYDRIWNQISPDQDWQILTTNLQINASNDYDLPQRVIKTAVTPIKASTTTMEFTWKLKPPTSQFYLFLHFAELESLQANETREFNVMLNGNVTFESYSPKFLQMQTVYSRAPKKCDGGECLLRLVKTSKSTLPPLINAIEAFTVLDFSQLETNGDEVVAIKNIQSTYGLSKINWQGDPCVPKLFLWDGLNCNNSDASIPPIITSLDLSNNNLIGGVPEFLADMKSLLVINLSGNNLSGLVPQKLLEKKMLKLK</sequence>